<proteinExistence type="predicted"/>
<dbReference type="PANTHER" id="PTHR35271">
    <property type="entry name" value="ABC TRANSPORTER, SUBSTRATE-BINDING LIPOPROTEIN-RELATED"/>
    <property type="match status" value="1"/>
</dbReference>
<dbReference type="RefSeq" id="WP_103902373.1">
    <property type="nucleotide sequence ID" value="NZ_PQWB01000032.1"/>
</dbReference>
<dbReference type="EMBL" id="PQWB01000032">
    <property type="protein sequence ID" value="POZ62299.1"/>
    <property type="molecule type" value="Genomic_DNA"/>
</dbReference>
<evidence type="ECO:0000313" key="2">
    <source>
        <dbReference type="Proteomes" id="UP000237082"/>
    </source>
</evidence>
<dbReference type="Pfam" id="PF04392">
    <property type="entry name" value="ABC_sub_bind"/>
    <property type="match status" value="1"/>
</dbReference>
<evidence type="ECO:0008006" key="3">
    <source>
        <dbReference type="Google" id="ProtNLM"/>
    </source>
</evidence>
<dbReference type="OrthoDB" id="1550623at2"/>
<sequence length="347" mass="38971">MIKKLLLAAKLAFALGFAALVVAHKLHSARILIIHSYDEDYSWVKEENDGLTRFFNKHPEVSLHWHYLDLKRHGDEDSQRAAAAAAANVIARWKPDVLILVDDIAQKLVGARHLNQPDLKIVFAGVNSEPQAYGYDKANNVTGILERKPLRAVDDTLQTLWHNSDGDAGVKPRALLIGDKSFDFAAGLFEYQDFQNQWRHIRWMPPVTADTFEEWKMLVLRAPAVADFLLVSDYRQLKREPGGKIFVPPAEAMAWTERNAKIPVLGLTTAATQDGAMMGVATAGYEQGWEAARMAYALTRGVPLSQLPIIKGKESMVSIRKSALERRGFEMPFIYEAFARAKDLQFD</sequence>
<dbReference type="Proteomes" id="UP000237082">
    <property type="component" value="Unassembled WGS sequence"/>
</dbReference>
<dbReference type="Gene3D" id="3.40.50.2300">
    <property type="match status" value="1"/>
</dbReference>
<gene>
    <name evidence="1" type="ORF">C2I19_09020</name>
</gene>
<dbReference type="AlphaFoldDB" id="A0A2S5DGY4"/>
<keyword evidence="2" id="KW-1185">Reference proteome</keyword>
<name>A0A2S5DGY4_9NEIS</name>
<dbReference type="PANTHER" id="PTHR35271:SF1">
    <property type="entry name" value="ABC TRANSPORTER, SUBSTRATE-BINDING LIPOPROTEIN"/>
    <property type="match status" value="1"/>
</dbReference>
<organism evidence="1 2">
    <name type="scientific">Chromobacterium alticapitis</name>
    <dbReference type="NCBI Taxonomy" id="2073169"/>
    <lineage>
        <taxon>Bacteria</taxon>
        <taxon>Pseudomonadati</taxon>
        <taxon>Pseudomonadota</taxon>
        <taxon>Betaproteobacteria</taxon>
        <taxon>Neisseriales</taxon>
        <taxon>Chromobacteriaceae</taxon>
        <taxon>Chromobacterium</taxon>
    </lineage>
</organism>
<comment type="caution">
    <text evidence="1">The sequence shown here is derived from an EMBL/GenBank/DDBJ whole genome shotgun (WGS) entry which is preliminary data.</text>
</comment>
<accession>A0A2S5DGY4</accession>
<dbReference type="InterPro" id="IPR007487">
    <property type="entry name" value="ABC_transpt-TYRBP-like"/>
</dbReference>
<evidence type="ECO:0000313" key="1">
    <source>
        <dbReference type="EMBL" id="POZ62299.1"/>
    </source>
</evidence>
<reference evidence="2" key="1">
    <citation type="submission" date="2018-02" db="EMBL/GenBank/DDBJ databases">
        <authorList>
            <person name="O'Hara-Hanley K."/>
            <person name="Soby S."/>
        </authorList>
    </citation>
    <scope>NUCLEOTIDE SEQUENCE [LARGE SCALE GENOMIC DNA]</scope>
    <source>
        <strain evidence="2">MWU14-2602</strain>
    </source>
</reference>
<protein>
    <recommendedName>
        <fullName evidence="3">Sugar ABC transporter substrate-binding protein</fullName>
    </recommendedName>
</protein>